<dbReference type="Pfam" id="PF03732">
    <property type="entry name" value="Retrotrans_gag"/>
    <property type="match status" value="1"/>
</dbReference>
<sequence>MMGRNGFWRSWWSHSKTVALIWLISAFLFFSLFQMALHNSSHSLSSSSSSSPGYVSDSLNLNTERRSKLYEKMARDLDEHGAAFLKHGETSQSLSLSDIFTLKDGSVTPVLKPAHPPVRANVLYLSTEFSVPIANGSFSRFMLLMETELHCSTVPPLNSLEVSESTMRIETLESSMELLKKTTSEQGLQLRSLELSVSEIKKNMDGIQGIKRLISSWMRKQRIDPEEDEDESRSDHNEESTKEQSSKAGGDSDSENSKERSKLSWAKKVELPCFDGTDPMGWVARAEKFFEVHQTKDSEKVQIAFVSMEGTAIHWFRFLRKKAPELSWEKLVEAMVQRFGGRHLGNVYERLTTLRQTGDIEEFVQEFEVLVAQASEVTEEQLLGYFLGGLRAEVRCRV</sequence>
<dbReference type="Proteomes" id="UP001372338">
    <property type="component" value="Unassembled WGS sequence"/>
</dbReference>
<protein>
    <recommendedName>
        <fullName evidence="2">Retrotransposon gag domain-containing protein</fullName>
    </recommendedName>
</protein>
<dbReference type="InterPro" id="IPR005162">
    <property type="entry name" value="Retrotrans_gag_dom"/>
</dbReference>
<evidence type="ECO:0000259" key="2">
    <source>
        <dbReference type="Pfam" id="PF03732"/>
    </source>
</evidence>
<evidence type="ECO:0000313" key="4">
    <source>
        <dbReference type="Proteomes" id="UP001372338"/>
    </source>
</evidence>
<name>A0AAN9FUT8_CROPI</name>
<proteinExistence type="predicted"/>
<organism evidence="3 4">
    <name type="scientific">Crotalaria pallida</name>
    <name type="common">Smooth rattlebox</name>
    <name type="synonym">Crotalaria striata</name>
    <dbReference type="NCBI Taxonomy" id="3830"/>
    <lineage>
        <taxon>Eukaryota</taxon>
        <taxon>Viridiplantae</taxon>
        <taxon>Streptophyta</taxon>
        <taxon>Embryophyta</taxon>
        <taxon>Tracheophyta</taxon>
        <taxon>Spermatophyta</taxon>
        <taxon>Magnoliopsida</taxon>
        <taxon>eudicotyledons</taxon>
        <taxon>Gunneridae</taxon>
        <taxon>Pentapetalae</taxon>
        <taxon>rosids</taxon>
        <taxon>fabids</taxon>
        <taxon>Fabales</taxon>
        <taxon>Fabaceae</taxon>
        <taxon>Papilionoideae</taxon>
        <taxon>50 kb inversion clade</taxon>
        <taxon>genistoids sensu lato</taxon>
        <taxon>core genistoids</taxon>
        <taxon>Crotalarieae</taxon>
        <taxon>Crotalaria</taxon>
    </lineage>
</organism>
<gene>
    <name evidence="3" type="ORF">RIF29_09973</name>
</gene>
<keyword evidence="4" id="KW-1185">Reference proteome</keyword>
<dbReference type="AlphaFoldDB" id="A0AAN9FUT8"/>
<dbReference type="EMBL" id="JAYWIO010000002">
    <property type="protein sequence ID" value="KAK7281731.1"/>
    <property type="molecule type" value="Genomic_DNA"/>
</dbReference>
<feature type="compositionally biased region" description="Basic and acidic residues" evidence="1">
    <location>
        <begin position="233"/>
        <end position="245"/>
    </location>
</feature>
<dbReference type="PANTHER" id="PTHR37204">
    <property type="entry name" value="TRANSMEMBRANE PROTEIN"/>
    <property type="match status" value="1"/>
</dbReference>
<evidence type="ECO:0000313" key="3">
    <source>
        <dbReference type="EMBL" id="KAK7281731.1"/>
    </source>
</evidence>
<accession>A0AAN9FUT8</accession>
<feature type="region of interest" description="Disordered" evidence="1">
    <location>
        <begin position="221"/>
        <end position="261"/>
    </location>
</feature>
<feature type="domain" description="Retrotransposon gag" evidence="2">
    <location>
        <begin position="303"/>
        <end position="391"/>
    </location>
</feature>
<reference evidence="3 4" key="1">
    <citation type="submission" date="2024-01" db="EMBL/GenBank/DDBJ databases">
        <title>The genomes of 5 underutilized Papilionoideae crops provide insights into root nodulation and disease resistanc.</title>
        <authorList>
            <person name="Yuan L."/>
        </authorList>
    </citation>
    <scope>NUCLEOTIDE SEQUENCE [LARGE SCALE GENOMIC DNA]</scope>
    <source>
        <strain evidence="3">ZHUSHIDOU_FW_LH</strain>
        <tissue evidence="3">Leaf</tissue>
    </source>
</reference>
<dbReference type="PANTHER" id="PTHR37204:SF1">
    <property type="entry name" value="TRANSMEMBRANE PROTEIN"/>
    <property type="match status" value="1"/>
</dbReference>
<comment type="caution">
    <text evidence="3">The sequence shown here is derived from an EMBL/GenBank/DDBJ whole genome shotgun (WGS) entry which is preliminary data.</text>
</comment>
<evidence type="ECO:0000256" key="1">
    <source>
        <dbReference type="SAM" id="MobiDB-lite"/>
    </source>
</evidence>